<dbReference type="InterPro" id="IPR004029">
    <property type="entry name" value="UreE_N"/>
</dbReference>
<dbReference type="InterPro" id="IPR036118">
    <property type="entry name" value="UreE_N_sf"/>
</dbReference>
<evidence type="ECO:0000256" key="1">
    <source>
        <dbReference type="ARBA" id="ARBA00004496"/>
    </source>
</evidence>
<organism evidence="8 9">
    <name type="scientific">Candidatus Synechococcus spongiarum LMB bulk15M</name>
    <dbReference type="NCBI Taxonomy" id="1943582"/>
    <lineage>
        <taxon>Bacteria</taxon>
        <taxon>Bacillati</taxon>
        <taxon>Cyanobacteriota</taxon>
        <taxon>Cyanophyceae</taxon>
        <taxon>Synechococcales</taxon>
        <taxon>Synechococcaceae</taxon>
        <taxon>Synechococcus</taxon>
    </lineage>
</organism>
<evidence type="ECO:0000256" key="2">
    <source>
        <dbReference type="ARBA" id="ARBA00022490"/>
    </source>
</evidence>
<evidence type="ECO:0000313" key="8">
    <source>
        <dbReference type="EMBL" id="OOV31188.1"/>
    </source>
</evidence>
<keyword evidence="4 5" id="KW-0143">Chaperone</keyword>
<evidence type="ECO:0000256" key="6">
    <source>
        <dbReference type="SAM" id="MobiDB-lite"/>
    </source>
</evidence>
<dbReference type="Proteomes" id="UP000242636">
    <property type="component" value="Unassembled WGS sequence"/>
</dbReference>
<dbReference type="CDD" id="cd00571">
    <property type="entry name" value="UreE"/>
    <property type="match status" value="1"/>
</dbReference>
<dbReference type="Pfam" id="PF05194">
    <property type="entry name" value="UreE_C"/>
    <property type="match status" value="1"/>
</dbReference>
<name>A0A1T1CRW4_9SYNE</name>
<comment type="subcellular location">
    <subcellularLocation>
        <location evidence="1 5">Cytoplasm</location>
    </subcellularLocation>
</comment>
<evidence type="ECO:0000313" key="9">
    <source>
        <dbReference type="Proteomes" id="UP000242636"/>
    </source>
</evidence>
<feature type="region of interest" description="Disordered" evidence="6">
    <location>
        <begin position="1"/>
        <end position="37"/>
    </location>
</feature>
<keyword evidence="9" id="KW-1185">Reference proteome</keyword>
<keyword evidence="2 5" id="KW-0963">Cytoplasm</keyword>
<comment type="function">
    <text evidence="5">Involved in urease metallocenter assembly. Binds nickel. Probably functions as a nickel donor during metallocenter assembly.</text>
</comment>
<dbReference type="SUPFAM" id="SSF69287">
    <property type="entry name" value="Urease metallochaperone UreE, N-terminal domain"/>
    <property type="match status" value="1"/>
</dbReference>
<dbReference type="GO" id="GO:0051082">
    <property type="term" value="F:unfolded protein binding"/>
    <property type="evidence" value="ECO:0007669"/>
    <property type="project" value="UniProtKB-UniRule"/>
</dbReference>
<dbReference type="GO" id="GO:0065003">
    <property type="term" value="P:protein-containing complex assembly"/>
    <property type="evidence" value="ECO:0007669"/>
    <property type="project" value="InterPro"/>
</dbReference>
<evidence type="ECO:0000256" key="3">
    <source>
        <dbReference type="ARBA" id="ARBA00022596"/>
    </source>
</evidence>
<comment type="similarity">
    <text evidence="5">Belongs to the UreE family.</text>
</comment>
<evidence type="ECO:0000259" key="7">
    <source>
        <dbReference type="SMART" id="SM00988"/>
    </source>
</evidence>
<evidence type="ECO:0000256" key="4">
    <source>
        <dbReference type="ARBA" id="ARBA00023186"/>
    </source>
</evidence>
<dbReference type="Pfam" id="PF02814">
    <property type="entry name" value="UreE_N"/>
    <property type="match status" value="1"/>
</dbReference>
<proteinExistence type="inferred from homology"/>
<dbReference type="GO" id="GO:0016151">
    <property type="term" value="F:nickel cation binding"/>
    <property type="evidence" value="ECO:0007669"/>
    <property type="project" value="UniProtKB-UniRule"/>
</dbReference>
<protein>
    <recommendedName>
        <fullName evidence="5">Urease accessory protein UreE</fullName>
    </recommendedName>
</protein>
<dbReference type="InterPro" id="IPR012406">
    <property type="entry name" value="UreE"/>
</dbReference>
<keyword evidence="3 5" id="KW-0533">Nickel</keyword>
<feature type="domain" description="UreE urease accessory N-terminal" evidence="7">
    <location>
        <begin position="4"/>
        <end position="69"/>
    </location>
</feature>
<dbReference type="SMART" id="SM00988">
    <property type="entry name" value="UreE_N"/>
    <property type="match status" value="1"/>
</dbReference>
<dbReference type="AlphaFoldDB" id="A0A1T1CRW4"/>
<accession>A0A1T1CRW4</accession>
<evidence type="ECO:0000256" key="5">
    <source>
        <dbReference type="HAMAP-Rule" id="MF_00822"/>
    </source>
</evidence>
<dbReference type="Gene3D" id="3.30.70.790">
    <property type="entry name" value="UreE, C-terminal domain"/>
    <property type="match status" value="1"/>
</dbReference>
<dbReference type="GO" id="GO:0006457">
    <property type="term" value="P:protein folding"/>
    <property type="evidence" value="ECO:0007669"/>
    <property type="project" value="InterPro"/>
</dbReference>
<dbReference type="SUPFAM" id="SSF69737">
    <property type="entry name" value="Urease metallochaperone UreE, C-terminal domain"/>
    <property type="match status" value="1"/>
</dbReference>
<gene>
    <name evidence="5" type="primary">ureE</name>
    <name evidence="8" type="ORF">BV61_05025</name>
</gene>
<dbReference type="NCBIfam" id="NF009756">
    <property type="entry name" value="PRK13261.2-2"/>
    <property type="match status" value="1"/>
</dbReference>
<dbReference type="EMBL" id="MWLD01000061">
    <property type="protein sequence ID" value="OOV31188.1"/>
    <property type="molecule type" value="Genomic_DNA"/>
</dbReference>
<dbReference type="GO" id="GO:0005737">
    <property type="term" value="C:cytoplasm"/>
    <property type="evidence" value="ECO:0007669"/>
    <property type="project" value="UniProtKB-SubCell"/>
</dbReference>
<dbReference type="InterPro" id="IPR007864">
    <property type="entry name" value="UreE_C_dom"/>
</dbReference>
<dbReference type="PIRSF" id="PIRSF036402">
    <property type="entry name" value="Ureas_acces_UreE"/>
    <property type="match status" value="1"/>
</dbReference>
<comment type="caution">
    <text evidence="8">The sequence shown here is derived from an EMBL/GenBank/DDBJ whole genome shotgun (WGS) entry which is preliminary data.</text>
</comment>
<reference evidence="8 9" key="1">
    <citation type="submission" date="2017-02" db="EMBL/GenBank/DDBJ databases">
        <title>Draft Genome Sequences of 'Candidatus Synechococcus spongiarum', Cyanobacterial Symbionts of the Mediterranean Sponge Aplysina aerophoba from two locations.</title>
        <authorList>
            <person name="Slaby B.M."/>
            <person name="Hentschel U."/>
        </authorList>
    </citation>
    <scope>NUCLEOTIDE SEQUENCE [LARGE SCALE GENOMIC DNA]</scope>
    <source>
        <strain evidence="8">LMB bulk15M</strain>
    </source>
</reference>
<sequence>MSLPPVLSHRGASPHPVGSPQTMSLSAEARSKVRGRRTTDQGLDVVLQLPRTGPLQPGERLGCEQGQLVVDVVAAPEDLLAVEASTTLALLQAAYHLGNRHLLMEIQPRRLLIPADGVLRQMLEDRGLTVYSLRQAFYPEPGAYTATAHHGHGARGASRQ</sequence>
<dbReference type="HAMAP" id="MF_00822">
    <property type="entry name" value="UreE"/>
    <property type="match status" value="1"/>
</dbReference>
<dbReference type="GO" id="GO:0019627">
    <property type="term" value="P:urea metabolic process"/>
    <property type="evidence" value="ECO:0007669"/>
    <property type="project" value="InterPro"/>
</dbReference>
<dbReference type="Gene3D" id="2.60.260.20">
    <property type="entry name" value="Urease metallochaperone UreE, N-terminal domain"/>
    <property type="match status" value="1"/>
</dbReference>